<reference evidence="1 2" key="1">
    <citation type="submission" date="2009-04" db="EMBL/GenBank/DDBJ databases">
        <authorList>
            <person name="Weinstock G."/>
            <person name="Sodergren E."/>
            <person name="Clifton S."/>
            <person name="Fulton L."/>
            <person name="Fulton B."/>
            <person name="Courtney L."/>
            <person name="Fronick C."/>
            <person name="Harrison M."/>
            <person name="Strong C."/>
            <person name="Farmer C."/>
            <person name="Delahaunty K."/>
            <person name="Markovic C."/>
            <person name="Hall O."/>
            <person name="Minx P."/>
            <person name="Tomlinson C."/>
            <person name="Mitreva M."/>
            <person name="Nelson J."/>
            <person name="Hou S."/>
            <person name="Wollam A."/>
            <person name="Pepin K.H."/>
            <person name="Johnson M."/>
            <person name="Bhonagiri V."/>
            <person name="Nash W.E."/>
            <person name="Warren W."/>
            <person name="Chinwalla A."/>
            <person name="Mardis E.R."/>
            <person name="Wilson R.K."/>
        </authorList>
    </citation>
    <scope>NUCLEOTIDE SEQUENCE [LARGE SCALE GENOMIC DNA]</scope>
    <source>
        <strain evidence="1 2">DSM 13280</strain>
    </source>
</reference>
<gene>
    <name evidence="1" type="ORF">COLINT_03664</name>
</gene>
<name>C4FC46_9ACTN</name>
<dbReference type="HOGENOM" id="CLU_3250005_0_0_11"/>
<accession>C4FC46</accession>
<sequence>MAGESAMSPLSLRQISRSFSIVRLAAHRGAATNPAFGRAQST</sequence>
<dbReference type="AlphaFoldDB" id="C4FC46"/>
<dbReference type="EMBL" id="ABXH02000042">
    <property type="protein sequence ID" value="EEP43618.1"/>
    <property type="molecule type" value="Genomic_DNA"/>
</dbReference>
<dbReference type="Proteomes" id="UP000003295">
    <property type="component" value="Unassembled WGS sequence"/>
</dbReference>
<evidence type="ECO:0000313" key="2">
    <source>
        <dbReference type="Proteomes" id="UP000003295"/>
    </source>
</evidence>
<proteinExistence type="predicted"/>
<evidence type="ECO:0000313" key="1">
    <source>
        <dbReference type="EMBL" id="EEP43618.1"/>
    </source>
</evidence>
<protein>
    <submittedName>
        <fullName evidence="1">Uncharacterized protein</fullName>
    </submittedName>
</protein>
<comment type="caution">
    <text evidence="1">The sequence shown here is derived from an EMBL/GenBank/DDBJ whole genome shotgun (WGS) entry which is preliminary data.</text>
</comment>
<organism evidence="1 2">
    <name type="scientific">Collinsella intestinalis DSM 13280</name>
    <dbReference type="NCBI Taxonomy" id="521003"/>
    <lineage>
        <taxon>Bacteria</taxon>
        <taxon>Bacillati</taxon>
        <taxon>Actinomycetota</taxon>
        <taxon>Coriobacteriia</taxon>
        <taxon>Coriobacteriales</taxon>
        <taxon>Coriobacteriaceae</taxon>
        <taxon>Collinsella</taxon>
    </lineage>
</organism>